<evidence type="ECO:0000256" key="4">
    <source>
        <dbReference type="ARBA" id="ARBA00022985"/>
    </source>
</evidence>
<comment type="pathway">
    <text evidence="5">Nucleotide-sugar biosynthesis; CMP-3-deoxy-D-manno-octulosonate biosynthesis; CMP-3-deoxy-D-manno-octulosonate from 3-deoxy-D-manno-octulosonate and CTP: step 1/1.</text>
</comment>
<keyword evidence="4 5" id="KW-0448">Lipopolysaccharide biosynthesis</keyword>
<reference evidence="6 7" key="1">
    <citation type="submission" date="2017-02" db="EMBL/GenBank/DDBJ databases">
        <title>Whole genome sequencing of Metallibacterium scheffleri DSM 24874 (T).</title>
        <authorList>
            <person name="Kumar S."/>
            <person name="Patil P."/>
            <person name="Patil P.B."/>
        </authorList>
    </citation>
    <scope>NUCLEOTIDE SEQUENCE [LARGE SCALE GENOMIC DNA]</scope>
    <source>
        <strain evidence="6 7">DSM 24874</strain>
    </source>
</reference>
<dbReference type="Proteomes" id="UP000307749">
    <property type="component" value="Unassembled WGS sequence"/>
</dbReference>
<proteinExistence type="inferred from homology"/>
<dbReference type="CDD" id="cd02517">
    <property type="entry name" value="CMP-KDO-Synthetase"/>
    <property type="match status" value="1"/>
</dbReference>
<name>A0A4S3KHU0_9GAMM</name>
<comment type="subcellular location">
    <subcellularLocation>
        <location evidence="5">Cytoplasm</location>
    </subcellularLocation>
    <subcellularLocation>
        <location evidence="1">Membrane</location>
    </subcellularLocation>
</comment>
<comment type="caution">
    <text evidence="6">The sequence shown here is derived from an EMBL/GenBank/DDBJ whole genome shotgun (WGS) entry which is preliminary data.</text>
</comment>
<dbReference type="UniPathway" id="UPA00358">
    <property type="reaction ID" value="UER00476"/>
</dbReference>
<keyword evidence="5" id="KW-0963">Cytoplasm</keyword>
<dbReference type="InterPro" id="IPR004528">
    <property type="entry name" value="KdsB"/>
</dbReference>
<dbReference type="SUPFAM" id="SSF53448">
    <property type="entry name" value="Nucleotide-diphospho-sugar transferases"/>
    <property type="match status" value="1"/>
</dbReference>
<dbReference type="GO" id="GO:0016020">
    <property type="term" value="C:membrane"/>
    <property type="evidence" value="ECO:0007669"/>
    <property type="project" value="UniProtKB-SubCell"/>
</dbReference>
<comment type="function">
    <text evidence="5">Activates KDO (a required 8-carbon sugar) for incorporation into bacterial lipopolysaccharide in Gram-negative bacteria.</text>
</comment>
<dbReference type="InterPro" id="IPR029044">
    <property type="entry name" value="Nucleotide-diphossugar_trans"/>
</dbReference>
<dbReference type="GO" id="GO:0008690">
    <property type="term" value="F:3-deoxy-manno-octulosonate cytidylyltransferase activity"/>
    <property type="evidence" value="ECO:0007669"/>
    <property type="project" value="UniProtKB-UniRule"/>
</dbReference>
<dbReference type="NCBIfam" id="TIGR00466">
    <property type="entry name" value="kdsB"/>
    <property type="match status" value="1"/>
</dbReference>
<evidence type="ECO:0000256" key="2">
    <source>
        <dbReference type="ARBA" id="ARBA00022679"/>
    </source>
</evidence>
<dbReference type="NCBIfam" id="NF003952">
    <property type="entry name" value="PRK05450.1-5"/>
    <property type="match status" value="1"/>
</dbReference>
<dbReference type="HAMAP" id="MF_00057">
    <property type="entry name" value="KdsB"/>
    <property type="match status" value="1"/>
</dbReference>
<dbReference type="RefSeq" id="WP_081127749.1">
    <property type="nucleotide sequence ID" value="NZ_LDOS01000002.1"/>
</dbReference>
<dbReference type="EC" id="2.7.7.38" evidence="5"/>
<evidence type="ECO:0000256" key="5">
    <source>
        <dbReference type="HAMAP-Rule" id="MF_00057"/>
    </source>
</evidence>
<comment type="similarity">
    <text evidence="5">Belongs to the KdsB family.</text>
</comment>
<dbReference type="OrthoDB" id="9815559at2"/>
<dbReference type="EMBL" id="MWQO01000052">
    <property type="protein sequence ID" value="THD08100.1"/>
    <property type="molecule type" value="Genomic_DNA"/>
</dbReference>
<protein>
    <recommendedName>
        <fullName evidence="5">3-deoxy-manno-octulosonate cytidylyltransferase</fullName>
        <ecNumber evidence="5">2.7.7.38</ecNumber>
    </recommendedName>
    <alternativeName>
        <fullName evidence="5">CMP-2-keto-3-deoxyoctulosonic acid synthase</fullName>
        <shortName evidence="5">CKS</shortName>
        <shortName evidence="5">CMP-KDO synthase</shortName>
    </alternativeName>
</protein>
<dbReference type="PANTHER" id="PTHR42866">
    <property type="entry name" value="3-DEOXY-MANNO-OCTULOSONATE CYTIDYLYLTRANSFERASE"/>
    <property type="match status" value="1"/>
</dbReference>
<evidence type="ECO:0000256" key="1">
    <source>
        <dbReference type="ARBA" id="ARBA00004370"/>
    </source>
</evidence>
<evidence type="ECO:0000313" key="6">
    <source>
        <dbReference type="EMBL" id="THD08100.1"/>
    </source>
</evidence>
<dbReference type="GO" id="GO:0005829">
    <property type="term" value="C:cytosol"/>
    <property type="evidence" value="ECO:0007669"/>
    <property type="project" value="TreeGrafter"/>
</dbReference>
<dbReference type="GO" id="GO:0033468">
    <property type="term" value="P:CMP-keto-3-deoxy-D-manno-octulosonic acid biosynthetic process"/>
    <property type="evidence" value="ECO:0007669"/>
    <property type="project" value="UniProtKB-UniRule"/>
</dbReference>
<gene>
    <name evidence="5" type="primary">kdsB</name>
    <name evidence="6" type="ORF">B1806_13625</name>
</gene>
<comment type="catalytic activity">
    <reaction evidence="5">
        <text>3-deoxy-alpha-D-manno-oct-2-ulosonate + CTP = CMP-3-deoxy-beta-D-manno-octulosonate + diphosphate</text>
        <dbReference type="Rhea" id="RHEA:23448"/>
        <dbReference type="ChEBI" id="CHEBI:33019"/>
        <dbReference type="ChEBI" id="CHEBI:37563"/>
        <dbReference type="ChEBI" id="CHEBI:85986"/>
        <dbReference type="ChEBI" id="CHEBI:85987"/>
        <dbReference type="EC" id="2.7.7.38"/>
    </reaction>
</comment>
<sequence>MNAGGLPGFSVVIPARFASTRLPGKPLRLLAGVPLIVHVARRALSMGAVQVVLATDDTRIAAAVSGLDVCMVMTRADHASGSDRLAECAMACAWPEDHIVVNLQGDEPFVPVAGVHAVVAALAQGDAAMATLAVPIDAIDELFDPNVVKLVCDRSGHALYFSRAPVPWARDALAHDRRSLPQNVPVLRHIGLYAYRAGFLRHFAQLEPTPLERAEALEQLRALEHGYRISVALSVDEFPPGIDTEQDLARAEAYLHACAARTAPAG</sequence>
<organism evidence="6 7">
    <name type="scientific">Metallibacterium scheffleri</name>
    <dbReference type="NCBI Taxonomy" id="993689"/>
    <lineage>
        <taxon>Bacteria</taxon>
        <taxon>Pseudomonadati</taxon>
        <taxon>Pseudomonadota</taxon>
        <taxon>Gammaproteobacteria</taxon>
        <taxon>Lysobacterales</taxon>
        <taxon>Rhodanobacteraceae</taxon>
        <taxon>Metallibacterium</taxon>
    </lineage>
</organism>
<dbReference type="AlphaFoldDB" id="A0A4S3KHU0"/>
<accession>A0A4S3KHU0</accession>
<dbReference type="Gene3D" id="3.90.550.10">
    <property type="entry name" value="Spore Coat Polysaccharide Biosynthesis Protein SpsA, Chain A"/>
    <property type="match status" value="1"/>
</dbReference>
<dbReference type="Pfam" id="PF02348">
    <property type="entry name" value="CTP_transf_3"/>
    <property type="match status" value="1"/>
</dbReference>
<dbReference type="FunFam" id="3.90.550.10:FF:000011">
    <property type="entry name" value="3-deoxy-manno-octulosonate cytidylyltransferase"/>
    <property type="match status" value="1"/>
</dbReference>
<evidence type="ECO:0000256" key="3">
    <source>
        <dbReference type="ARBA" id="ARBA00022695"/>
    </source>
</evidence>
<keyword evidence="7" id="KW-1185">Reference proteome</keyword>
<dbReference type="InterPro" id="IPR003329">
    <property type="entry name" value="Cytidylyl_trans"/>
</dbReference>
<dbReference type="STRING" id="993689.GCA_002077135_02234"/>
<evidence type="ECO:0000313" key="7">
    <source>
        <dbReference type="Proteomes" id="UP000307749"/>
    </source>
</evidence>
<dbReference type="GO" id="GO:0009103">
    <property type="term" value="P:lipopolysaccharide biosynthetic process"/>
    <property type="evidence" value="ECO:0007669"/>
    <property type="project" value="UniProtKB-UniRule"/>
</dbReference>
<keyword evidence="3 5" id="KW-0548">Nucleotidyltransferase</keyword>
<keyword evidence="2 5" id="KW-0808">Transferase</keyword>
<dbReference type="PANTHER" id="PTHR42866:SF2">
    <property type="entry name" value="3-DEOXY-MANNO-OCTULOSONATE CYTIDYLYLTRANSFERASE, MITOCHONDRIAL"/>
    <property type="match status" value="1"/>
</dbReference>